<sequence length="88" mass="9035">MIGALGRSRTQLDGVSTESFVAQVEGALPGSGLGHAVMTAGFRARAATRGAGGQVQEICDRARADIGEFLHTESQNVAGLENAGEPPR</sequence>
<dbReference type="RefSeq" id="WP_068044096.1">
    <property type="nucleotide sequence ID" value="NZ_JAAXOO010000009.1"/>
</dbReference>
<evidence type="ECO:0000313" key="1">
    <source>
        <dbReference type="EMBL" id="NKY37506.1"/>
    </source>
</evidence>
<comment type="caution">
    <text evidence="1">The sequence shown here is derived from an EMBL/GenBank/DDBJ whole genome shotgun (WGS) entry which is preliminary data.</text>
</comment>
<gene>
    <name evidence="1" type="ORF">HGA13_31225</name>
</gene>
<accession>A0A846XRY2</accession>
<protein>
    <submittedName>
        <fullName evidence="1">Uncharacterized protein</fullName>
    </submittedName>
</protein>
<proteinExistence type="predicted"/>
<evidence type="ECO:0000313" key="2">
    <source>
        <dbReference type="Proteomes" id="UP000565715"/>
    </source>
</evidence>
<dbReference type="Proteomes" id="UP000565715">
    <property type="component" value="Unassembled WGS sequence"/>
</dbReference>
<organism evidence="1 2">
    <name type="scientific">Nocardia speluncae</name>
    <dbReference type="NCBI Taxonomy" id="419477"/>
    <lineage>
        <taxon>Bacteria</taxon>
        <taxon>Bacillati</taxon>
        <taxon>Actinomycetota</taxon>
        <taxon>Actinomycetes</taxon>
        <taxon>Mycobacteriales</taxon>
        <taxon>Nocardiaceae</taxon>
        <taxon>Nocardia</taxon>
    </lineage>
</organism>
<reference evidence="1 2" key="1">
    <citation type="submission" date="2020-04" db="EMBL/GenBank/DDBJ databases">
        <title>MicrobeNet Type strains.</title>
        <authorList>
            <person name="Nicholson A.C."/>
        </authorList>
    </citation>
    <scope>NUCLEOTIDE SEQUENCE [LARGE SCALE GENOMIC DNA]</scope>
    <source>
        <strain evidence="1 2">DSM 45078</strain>
    </source>
</reference>
<name>A0A846XRY2_9NOCA</name>
<dbReference type="EMBL" id="JAAXOO010000009">
    <property type="protein sequence ID" value="NKY37506.1"/>
    <property type="molecule type" value="Genomic_DNA"/>
</dbReference>
<keyword evidence="2" id="KW-1185">Reference proteome</keyword>
<dbReference type="AlphaFoldDB" id="A0A846XRY2"/>